<dbReference type="AlphaFoldDB" id="J4UR86"/>
<dbReference type="RefSeq" id="XP_008596202.1">
    <property type="nucleotide sequence ID" value="XM_008597980.1"/>
</dbReference>
<accession>J4UR86</accession>
<sequence>MIIADRVFLSSSHKYRHSNAVHLLTASNTGTMHIHQRAPLPTIITTIIAASRPTIHHSSAASASAAATPTLAFSALRDRASLPGDYTSPHESINSPGEAVRLLVPISVAAWVLVGSGCILCINGGKGRAGGYWVPKWYLDAEGTRRDKALVVAWWLAVLLLWPVILPALLLRKMARVVMKQVGKVQTRRRERDKGVGRVSEV</sequence>
<dbReference type="OrthoDB" id="4927953at2759"/>
<dbReference type="HOGENOM" id="CLU_1570349_0_0_1"/>
<organism evidence="2 3">
    <name type="scientific">Beauveria bassiana (strain ARSEF 2860)</name>
    <name type="common">White muscardine disease fungus</name>
    <name type="synonym">Tritirachium shiotae</name>
    <dbReference type="NCBI Taxonomy" id="655819"/>
    <lineage>
        <taxon>Eukaryota</taxon>
        <taxon>Fungi</taxon>
        <taxon>Dikarya</taxon>
        <taxon>Ascomycota</taxon>
        <taxon>Pezizomycotina</taxon>
        <taxon>Sordariomycetes</taxon>
        <taxon>Hypocreomycetidae</taxon>
        <taxon>Hypocreales</taxon>
        <taxon>Cordycipitaceae</taxon>
        <taxon>Beauveria</taxon>
    </lineage>
</organism>
<evidence type="ECO:0000313" key="3">
    <source>
        <dbReference type="Proteomes" id="UP000002762"/>
    </source>
</evidence>
<evidence type="ECO:0000313" key="2">
    <source>
        <dbReference type="EMBL" id="EJP67987.1"/>
    </source>
</evidence>
<reference evidence="2 3" key="1">
    <citation type="journal article" date="2012" name="Sci. Rep.">
        <title>Genomic perspectives on the evolution of fungal entomopathogenicity in Beauveria bassiana.</title>
        <authorList>
            <person name="Xiao G."/>
            <person name="Ying S.H."/>
            <person name="Zheng P."/>
            <person name="Wang Z.L."/>
            <person name="Zhang S."/>
            <person name="Xie X.Q."/>
            <person name="Shang Y."/>
            <person name="St Leger R.J."/>
            <person name="Zhao G.P."/>
            <person name="Wang C."/>
            <person name="Feng M.G."/>
        </authorList>
    </citation>
    <scope>NUCLEOTIDE SEQUENCE [LARGE SCALE GENOMIC DNA]</scope>
    <source>
        <strain evidence="2 3">ARSEF 2860</strain>
    </source>
</reference>
<feature type="transmembrane region" description="Helical" evidence="1">
    <location>
        <begin position="102"/>
        <end position="125"/>
    </location>
</feature>
<dbReference type="Proteomes" id="UP000002762">
    <property type="component" value="Unassembled WGS sequence"/>
</dbReference>
<dbReference type="GeneID" id="19885895"/>
<keyword evidence="3" id="KW-1185">Reference proteome</keyword>
<keyword evidence="1" id="KW-0812">Transmembrane</keyword>
<keyword evidence="1" id="KW-1133">Transmembrane helix</keyword>
<evidence type="ECO:0000256" key="1">
    <source>
        <dbReference type="SAM" id="Phobius"/>
    </source>
</evidence>
<dbReference type="EMBL" id="JH725155">
    <property type="protein sequence ID" value="EJP67987.1"/>
    <property type="molecule type" value="Genomic_DNA"/>
</dbReference>
<proteinExistence type="predicted"/>
<gene>
    <name evidence="2" type="ORF">BBA_02883</name>
</gene>
<feature type="transmembrane region" description="Helical" evidence="1">
    <location>
        <begin position="152"/>
        <end position="171"/>
    </location>
</feature>
<dbReference type="InParanoid" id="J4UR86"/>
<protein>
    <submittedName>
        <fullName evidence="2">Uncharacterized protein</fullName>
    </submittedName>
</protein>
<keyword evidence="1" id="KW-0472">Membrane</keyword>
<name>J4UR86_BEAB2</name>